<proteinExistence type="predicted"/>
<organism evidence="1 2">
    <name type="scientific">Candidatus Nephthysia bennettiae</name>
    <dbReference type="NCBI Taxonomy" id="3127016"/>
    <lineage>
        <taxon>Bacteria</taxon>
        <taxon>Bacillati</taxon>
        <taxon>Candidatus Dormiibacterota</taxon>
        <taxon>Candidatus Dormibacteria</taxon>
        <taxon>Candidatus Dormibacterales</taxon>
        <taxon>Candidatus Dormibacteraceae</taxon>
        <taxon>Candidatus Nephthysia</taxon>
    </lineage>
</organism>
<dbReference type="EMBL" id="JAEKNR010000175">
    <property type="protein sequence ID" value="MBJ7599818.1"/>
    <property type="molecule type" value="Genomic_DNA"/>
</dbReference>
<evidence type="ECO:0000313" key="1">
    <source>
        <dbReference type="EMBL" id="MBJ7599818.1"/>
    </source>
</evidence>
<comment type="caution">
    <text evidence="1">The sequence shown here is derived from an EMBL/GenBank/DDBJ whole genome shotgun (WGS) entry which is preliminary data.</text>
</comment>
<evidence type="ECO:0000313" key="2">
    <source>
        <dbReference type="Proteomes" id="UP000612893"/>
    </source>
</evidence>
<dbReference type="AlphaFoldDB" id="A0A934KB14"/>
<accession>A0A934KB14</accession>
<dbReference type="RefSeq" id="WP_338203441.1">
    <property type="nucleotide sequence ID" value="NZ_JAEKNR010000175.1"/>
</dbReference>
<sequence length="163" mass="17320">MLGRLLVVIALGLVMVAVFLIASRTGSLQDIRTQVPFVQSSCAPTPCAAPQGFEADVSSIQPASGLLAMDITLRNKTSGGLEAVSYRHTSPADFVLNGTDGVDRVPVFSADCPNWGEVRVQRGQSVGPLRLCFEPPRYGLQGAVLLWDPDVGLFSHRVSIALA</sequence>
<dbReference type="Proteomes" id="UP000612893">
    <property type="component" value="Unassembled WGS sequence"/>
</dbReference>
<reference evidence="1" key="1">
    <citation type="submission" date="2020-10" db="EMBL/GenBank/DDBJ databases">
        <title>Ca. Dormibacterota MAGs.</title>
        <authorList>
            <person name="Montgomery K."/>
        </authorList>
    </citation>
    <scope>NUCLEOTIDE SEQUENCE [LARGE SCALE GENOMIC DNA]</scope>
    <source>
        <strain evidence="1">SC8812_S17_10</strain>
    </source>
</reference>
<protein>
    <recommendedName>
        <fullName evidence="3">DUF4352 domain-containing protein</fullName>
    </recommendedName>
</protein>
<keyword evidence="2" id="KW-1185">Reference proteome</keyword>
<gene>
    <name evidence="1" type="ORF">JF922_17290</name>
</gene>
<evidence type="ECO:0008006" key="3">
    <source>
        <dbReference type="Google" id="ProtNLM"/>
    </source>
</evidence>
<name>A0A934KB14_9BACT</name>